<feature type="transmembrane region" description="Helical" evidence="1">
    <location>
        <begin position="172"/>
        <end position="192"/>
    </location>
</feature>
<feature type="transmembrane region" description="Helical" evidence="1">
    <location>
        <begin position="101"/>
        <end position="121"/>
    </location>
</feature>
<feature type="transmembrane region" description="Helical" evidence="1">
    <location>
        <begin position="133"/>
        <end position="152"/>
    </location>
</feature>
<evidence type="ECO:0000313" key="3">
    <source>
        <dbReference type="Proteomes" id="UP000036106"/>
    </source>
</evidence>
<dbReference type="OrthoDB" id="2281244at2"/>
<dbReference type="EMBL" id="CP012034">
    <property type="protein sequence ID" value="AKP68067.1"/>
    <property type="molecule type" value="Genomic_DNA"/>
</dbReference>
<dbReference type="STRING" id="1007676.ABM34_11335"/>
<dbReference type="InterPro" id="IPR049504">
    <property type="entry name" value="O-antigen_lig"/>
</dbReference>
<feature type="transmembrane region" description="Helical" evidence="1">
    <location>
        <begin position="204"/>
        <end position="220"/>
    </location>
</feature>
<protein>
    <submittedName>
        <fullName evidence="2">Uncharacterized protein</fullName>
    </submittedName>
</protein>
<keyword evidence="1" id="KW-0812">Transmembrane</keyword>
<feature type="transmembrane region" description="Helical" evidence="1">
    <location>
        <begin position="226"/>
        <end position="242"/>
    </location>
</feature>
<feature type="transmembrane region" description="Helical" evidence="1">
    <location>
        <begin position="406"/>
        <end position="427"/>
    </location>
</feature>
<keyword evidence="3" id="KW-1185">Reference proteome</keyword>
<dbReference type="PATRIC" id="fig|1007676.4.peg.2293"/>
<dbReference type="AlphaFoldDB" id="A0A0H4QJF8"/>
<dbReference type="Proteomes" id="UP000036106">
    <property type="component" value="Chromosome"/>
</dbReference>
<feature type="transmembrane region" description="Helical" evidence="1">
    <location>
        <begin position="367"/>
        <end position="394"/>
    </location>
</feature>
<feature type="transmembrane region" description="Helical" evidence="1">
    <location>
        <begin position="12"/>
        <end position="34"/>
    </location>
</feature>
<dbReference type="Pfam" id="PF13425">
    <property type="entry name" value="O-antigen_lig"/>
    <property type="match status" value="1"/>
</dbReference>
<feature type="transmembrane region" description="Helical" evidence="1">
    <location>
        <begin position="67"/>
        <end position="89"/>
    </location>
</feature>
<name>A0A0H4QJF8_9LACO</name>
<dbReference type="KEGG" id="lgn:ABM34_11335"/>
<proteinExistence type="predicted"/>
<feature type="transmembrane region" description="Helical" evidence="1">
    <location>
        <begin position="40"/>
        <end position="60"/>
    </location>
</feature>
<dbReference type="RefSeq" id="WP_048705831.1">
    <property type="nucleotide sequence ID" value="NZ_CP012034.1"/>
</dbReference>
<keyword evidence="1" id="KW-1133">Transmembrane helix</keyword>
<evidence type="ECO:0000313" key="2">
    <source>
        <dbReference type="EMBL" id="AKP68067.1"/>
    </source>
</evidence>
<feature type="transmembrane region" description="Helical" evidence="1">
    <location>
        <begin position="254"/>
        <end position="275"/>
    </location>
</feature>
<organism evidence="2 3">
    <name type="scientific">Companilactobacillus ginsenosidimutans</name>
    <dbReference type="NCBI Taxonomy" id="1007676"/>
    <lineage>
        <taxon>Bacteria</taxon>
        <taxon>Bacillati</taxon>
        <taxon>Bacillota</taxon>
        <taxon>Bacilli</taxon>
        <taxon>Lactobacillales</taxon>
        <taxon>Lactobacillaceae</taxon>
        <taxon>Companilactobacillus</taxon>
    </lineage>
</organism>
<sequence length="464" mass="52766">MQSFIRRYSIFLMLYIIFQPVLDAITGVMTKAHLSATLGIFVRVIVMAVTVVFLLMYVLLNRNTKKGFAIIGYFVLLALMSAISLFVNYKQKQLFVPGLELTALAKSLYYPVMLFAYYFAFEELHRDGILSKYFPKVVFYAVNIISIVMIAAHFTNSGFSSYSYYKLGESGWFFAANELSAIVSISFPILVWYATDKLTNAKRWYYWITVVMAIYSALLIGTKGAFIAIIFGTIMGLLAAFIQRIHHQGDVKHLNGMIVLMVATLIGIGVAYPMMAVAKTSELHEEMIKDKKKRAKTKKGLNKDQKKYVETNKYVSYLLSGRTIYFENAQHNFSKATPAQKIFGMGYATSFKKVKHAKLVEMDYIDILFQFGFLGAIVYMLPLIYSFIYLLILFFRHFGSMWSFKWAMLVASVLLGFGMALLTGHVIEAPSVSIYFVTSLAFAIYNAKLFNKNKKDPVELDVME</sequence>
<reference evidence="3" key="1">
    <citation type="submission" date="2015-07" db="EMBL/GenBank/DDBJ databases">
        <title>Lactobacillus ginsenosidimutans/EMML 3141/ whole genome sequencing.</title>
        <authorList>
            <person name="Kim M.K."/>
            <person name="Im W.-T."/>
            <person name="Srinivasan S."/>
            <person name="Lee J.-J."/>
        </authorList>
    </citation>
    <scope>NUCLEOTIDE SEQUENCE [LARGE SCALE GENOMIC DNA]</scope>
    <source>
        <strain evidence="3">EMML 3041</strain>
    </source>
</reference>
<keyword evidence="1" id="KW-0472">Membrane</keyword>
<feature type="transmembrane region" description="Helical" evidence="1">
    <location>
        <begin position="433"/>
        <end position="450"/>
    </location>
</feature>
<gene>
    <name evidence="2" type="ORF">ABM34_11335</name>
</gene>
<evidence type="ECO:0000256" key="1">
    <source>
        <dbReference type="SAM" id="Phobius"/>
    </source>
</evidence>
<accession>A0A0H4QJF8</accession>